<evidence type="ECO:0000313" key="3">
    <source>
        <dbReference type="Proteomes" id="UP001300096"/>
    </source>
</evidence>
<reference evidence="2 3" key="1">
    <citation type="submission" date="2021-06" db="EMBL/GenBank/DDBJ databases">
        <title>Genome-based taxonomic framework of Microbacterium strains isolated from marine environment, the description of four new species and reclassification of four preexisting species.</title>
        <authorList>
            <person name="Lee S.D."/>
            <person name="Kim S.-M."/>
            <person name="Byeon Y.-S."/>
            <person name="Yang H.L."/>
            <person name="Kim I.S."/>
        </authorList>
    </citation>
    <scope>NUCLEOTIDE SEQUENCE [LARGE SCALE GENOMIC DNA]</scope>
    <source>
        <strain evidence="2 3">SSW1-49</strain>
    </source>
</reference>
<feature type="chain" id="PRO_5046978541" evidence="1">
    <location>
        <begin position="21"/>
        <end position="409"/>
    </location>
</feature>
<dbReference type="InterPro" id="IPR006059">
    <property type="entry name" value="SBP"/>
</dbReference>
<dbReference type="EMBL" id="JAHWXN010000001">
    <property type="protein sequence ID" value="MCK2034919.1"/>
    <property type="molecule type" value="Genomic_DNA"/>
</dbReference>
<keyword evidence="3" id="KW-1185">Reference proteome</keyword>
<dbReference type="RefSeq" id="WP_247628371.1">
    <property type="nucleotide sequence ID" value="NZ_JAHWXN010000001.1"/>
</dbReference>
<keyword evidence="1" id="KW-0732">Signal</keyword>
<dbReference type="PANTHER" id="PTHR43649:SF12">
    <property type="entry name" value="DIACETYLCHITOBIOSE BINDING PROTEIN DASA"/>
    <property type="match status" value="1"/>
</dbReference>
<feature type="signal peptide" evidence="1">
    <location>
        <begin position="1"/>
        <end position="20"/>
    </location>
</feature>
<accession>A0ABT0FB49</accession>
<organism evidence="2 3">
    <name type="scientific">Microbacterium croceum</name>
    <dbReference type="NCBI Taxonomy" id="2851645"/>
    <lineage>
        <taxon>Bacteria</taxon>
        <taxon>Bacillati</taxon>
        <taxon>Actinomycetota</taxon>
        <taxon>Actinomycetes</taxon>
        <taxon>Micrococcales</taxon>
        <taxon>Microbacteriaceae</taxon>
        <taxon>Microbacterium</taxon>
    </lineage>
</organism>
<dbReference type="Pfam" id="PF01547">
    <property type="entry name" value="SBP_bac_1"/>
    <property type="match status" value="1"/>
</dbReference>
<dbReference type="SUPFAM" id="SSF53850">
    <property type="entry name" value="Periplasmic binding protein-like II"/>
    <property type="match status" value="1"/>
</dbReference>
<dbReference type="Proteomes" id="UP001300096">
    <property type="component" value="Unassembled WGS sequence"/>
</dbReference>
<dbReference type="PROSITE" id="PS51257">
    <property type="entry name" value="PROKAR_LIPOPROTEIN"/>
    <property type="match status" value="1"/>
</dbReference>
<comment type="caution">
    <text evidence="2">The sequence shown here is derived from an EMBL/GenBank/DDBJ whole genome shotgun (WGS) entry which is preliminary data.</text>
</comment>
<name>A0ABT0FB49_9MICO</name>
<dbReference type="InterPro" id="IPR050490">
    <property type="entry name" value="Bact_solute-bd_prot1"/>
</dbReference>
<evidence type="ECO:0000256" key="1">
    <source>
        <dbReference type="SAM" id="SignalP"/>
    </source>
</evidence>
<sequence length="409" mass="43747">MKTSRKLAAMAAAAATVSLAGCSAGSTPGTTSEELTMWIYPVIADEAEHRAFWDKQISEFEADHEGVTVKLEIFPWANRDEGLTTAILSGTAPDVVYFVPDQIPAYVNTLRPLDDVIGERDGEYRSAAPAGVTYEGHAYGAPVLMNSSTLLCNKSVLDQVGVDTLPTTWDEFLELGATLQEAGFELMPYNGNSSFSLNISFYPWLWQAGGSVFTEDGSDIAFDSDEGLAALTYLRGLVTDGYMDQDALTVAPSMEQSGLALGTTACTTQHVPQEVEPFWGEENILVGAPLSEERSIGYGTVSSLAVFKDAPDVAAEWAAFATRPEALEEFNELSGYFSPYADSTLHSDSEMYAALEATLDTTTVGELHVSSRKVMGAVSPELQAALLGQKTPEEALAAAAEAARQVLAK</sequence>
<evidence type="ECO:0000313" key="2">
    <source>
        <dbReference type="EMBL" id="MCK2034919.1"/>
    </source>
</evidence>
<proteinExistence type="predicted"/>
<gene>
    <name evidence="2" type="ORF">KZC51_02110</name>
</gene>
<protein>
    <submittedName>
        <fullName evidence="2">Extracellular solute-binding protein</fullName>
    </submittedName>
</protein>
<dbReference type="PANTHER" id="PTHR43649">
    <property type="entry name" value="ARABINOSE-BINDING PROTEIN-RELATED"/>
    <property type="match status" value="1"/>
</dbReference>
<dbReference type="Gene3D" id="3.40.190.10">
    <property type="entry name" value="Periplasmic binding protein-like II"/>
    <property type="match status" value="1"/>
</dbReference>